<dbReference type="NCBIfam" id="NF047558">
    <property type="entry name" value="TPR_END_plus"/>
    <property type="match status" value="1"/>
</dbReference>
<dbReference type="STRING" id="408074.SAMN05660909_03655"/>
<dbReference type="EMBL" id="FNRL01000017">
    <property type="protein sequence ID" value="SEA82813.1"/>
    <property type="molecule type" value="Genomic_DNA"/>
</dbReference>
<evidence type="ECO:0000313" key="1">
    <source>
        <dbReference type="EMBL" id="SEA82813.1"/>
    </source>
</evidence>
<name>A0A1H4ECQ1_9BACT</name>
<accession>A0A1H4ECQ1</accession>
<dbReference type="PROSITE" id="PS51257">
    <property type="entry name" value="PROKAR_LIPOPROTEIN"/>
    <property type="match status" value="1"/>
</dbReference>
<dbReference type="Gene3D" id="1.25.40.10">
    <property type="entry name" value="Tetratricopeptide repeat domain"/>
    <property type="match status" value="1"/>
</dbReference>
<keyword evidence="2" id="KW-1185">Reference proteome</keyword>
<dbReference type="RefSeq" id="WP_089763367.1">
    <property type="nucleotide sequence ID" value="NZ_BKAT01000030.1"/>
</dbReference>
<protein>
    <recommendedName>
        <fullName evidence="3">Tetratricopeptide repeat protein</fullName>
    </recommendedName>
</protein>
<sequence length="374" mass="43323">MRILPLFASCILFISGCQFFKPKTEETSTVVLTEATIYDKDLVLQAARSPKDSKEADKLFLKAIDEYRNAHKPQKGIELFVKSAILTPQARTYYELANALMDVKKEKEAIRAYTIAEALDYKPLSKLFFNKACAYSRAENADSSYYYLMAAIEFGYSNLKNVLKDPDLAFLRDHRYDLHSEIMNAMSGVSDPEKVQWQLFSNQFKPVHFPCRIDTEYVSKLDRNQIISYEFEVYVTEMKRDKFTRDVGSEFYYVGLVKNDSTFKSLIYAVNEEVYEEQEARPYYYLVSYTNSGKLIDKMMIAGQETLKDPFRVATLNANGDIDVVEYTNQWEKDPEKEGYENNKVLSRTEAGKKRFYISPDGHILPKTQELAIR</sequence>
<reference evidence="2" key="1">
    <citation type="submission" date="2016-10" db="EMBL/GenBank/DDBJ databases">
        <authorList>
            <person name="Varghese N."/>
            <person name="Submissions S."/>
        </authorList>
    </citation>
    <scope>NUCLEOTIDE SEQUENCE [LARGE SCALE GENOMIC DNA]</scope>
    <source>
        <strain evidence="2">DSM 23920</strain>
    </source>
</reference>
<evidence type="ECO:0000313" key="2">
    <source>
        <dbReference type="Proteomes" id="UP000199656"/>
    </source>
</evidence>
<dbReference type="OrthoDB" id="642461at2"/>
<dbReference type="Proteomes" id="UP000199656">
    <property type="component" value="Unassembled WGS sequence"/>
</dbReference>
<organism evidence="1 2">
    <name type="scientific">Chitinophaga terrae</name>
    <name type="common">ex Kim and Jung 2007</name>
    <dbReference type="NCBI Taxonomy" id="408074"/>
    <lineage>
        <taxon>Bacteria</taxon>
        <taxon>Pseudomonadati</taxon>
        <taxon>Bacteroidota</taxon>
        <taxon>Chitinophagia</taxon>
        <taxon>Chitinophagales</taxon>
        <taxon>Chitinophagaceae</taxon>
        <taxon>Chitinophaga</taxon>
    </lineage>
</organism>
<dbReference type="AlphaFoldDB" id="A0A1H4ECQ1"/>
<proteinExistence type="predicted"/>
<dbReference type="SUPFAM" id="SSF48452">
    <property type="entry name" value="TPR-like"/>
    <property type="match status" value="1"/>
</dbReference>
<evidence type="ECO:0008006" key="3">
    <source>
        <dbReference type="Google" id="ProtNLM"/>
    </source>
</evidence>
<dbReference type="InterPro" id="IPR011990">
    <property type="entry name" value="TPR-like_helical_dom_sf"/>
</dbReference>
<gene>
    <name evidence="1" type="ORF">SAMN05660909_03655</name>
</gene>